<evidence type="ECO:0000313" key="2">
    <source>
        <dbReference type="Proteomes" id="UP000284716"/>
    </source>
</evidence>
<name>A0A422M4Z7_LACPA</name>
<evidence type="ECO:0000313" key="1">
    <source>
        <dbReference type="EMBL" id="RND81787.1"/>
    </source>
</evidence>
<dbReference type="Proteomes" id="UP000284716">
    <property type="component" value="Unassembled WGS sequence"/>
</dbReference>
<protein>
    <submittedName>
        <fullName evidence="1">Uncharacterized protein</fullName>
    </submittedName>
</protein>
<dbReference type="EMBL" id="LKFS01000049">
    <property type="protein sequence ID" value="RND81787.1"/>
    <property type="molecule type" value="Genomic_DNA"/>
</dbReference>
<accession>A0A422M4Z7</accession>
<sequence length="73" mass="8194">MAKAQPFLSEATYVPVSKRAGSRLQKLPRQVRTRRGNKKVRIVPLLGYLCGQIEQRANIDTTCASGRLRLQPT</sequence>
<dbReference type="AlphaFoldDB" id="A0A422M4Z7"/>
<proteinExistence type="predicted"/>
<organism evidence="1 2">
    <name type="scientific">Lacticaseibacillus paracasei</name>
    <name type="common">Lactobacillus paracasei</name>
    <dbReference type="NCBI Taxonomy" id="1597"/>
    <lineage>
        <taxon>Bacteria</taxon>
        <taxon>Bacillati</taxon>
        <taxon>Bacillota</taxon>
        <taxon>Bacilli</taxon>
        <taxon>Lactobacillales</taxon>
        <taxon>Lactobacillaceae</taxon>
        <taxon>Lacticaseibacillus</taxon>
    </lineage>
</organism>
<gene>
    <name evidence="1" type="ORF">FAM18157_01311</name>
</gene>
<reference evidence="1 2" key="1">
    <citation type="journal article" date="2018" name="Front. Microbiol.">
        <title>Conversion of Methionine to Cysteine in Lactobacillus paracasei Depends on the Highly Mobile cysK-ctl-cysE Gene Cluster.</title>
        <authorList>
            <person name="Wuthrich D."/>
            <person name="Irmler S."/>
            <person name="Berthoud H."/>
            <person name="Guggenbuhl B."/>
            <person name="Eugster E."/>
            <person name="Bruggmann R."/>
        </authorList>
    </citation>
    <scope>NUCLEOTIDE SEQUENCE [LARGE SCALE GENOMIC DNA]</scope>
    <source>
        <strain evidence="1 2">FAM18157</strain>
    </source>
</reference>
<dbReference type="NCBIfam" id="NF040509">
    <property type="entry name" value="Lacto_palin_RPT"/>
    <property type="match status" value="1"/>
</dbReference>
<comment type="caution">
    <text evidence="1">The sequence shown here is derived from an EMBL/GenBank/DDBJ whole genome shotgun (WGS) entry which is preliminary data.</text>
</comment>